<proteinExistence type="inferred from homology"/>
<dbReference type="InterPro" id="IPR020556">
    <property type="entry name" value="Amidase_CS"/>
</dbReference>
<organism evidence="3 4">
    <name type="scientific">Legionella impletisoli</name>
    <dbReference type="NCBI Taxonomy" id="343510"/>
    <lineage>
        <taxon>Bacteria</taxon>
        <taxon>Pseudomonadati</taxon>
        <taxon>Pseudomonadota</taxon>
        <taxon>Gammaproteobacteria</taxon>
        <taxon>Legionellales</taxon>
        <taxon>Legionellaceae</taxon>
        <taxon>Legionella</taxon>
    </lineage>
</organism>
<dbReference type="Gene3D" id="3.90.1300.10">
    <property type="entry name" value="Amidase signature (AS) domain"/>
    <property type="match status" value="1"/>
</dbReference>
<reference evidence="3" key="2">
    <citation type="submission" date="2020-09" db="EMBL/GenBank/DDBJ databases">
        <authorList>
            <person name="Sun Q."/>
            <person name="Ohkuma M."/>
        </authorList>
    </citation>
    <scope>NUCLEOTIDE SEQUENCE</scope>
    <source>
        <strain evidence="3">JCM 13919</strain>
    </source>
</reference>
<dbReference type="SUPFAM" id="SSF75304">
    <property type="entry name" value="Amidase signature (AS) enzymes"/>
    <property type="match status" value="1"/>
</dbReference>
<comment type="caution">
    <text evidence="3">The sequence shown here is derived from an EMBL/GenBank/DDBJ whole genome shotgun (WGS) entry which is preliminary data.</text>
</comment>
<dbReference type="Pfam" id="PF01425">
    <property type="entry name" value="Amidase"/>
    <property type="match status" value="1"/>
</dbReference>
<dbReference type="RefSeq" id="WP_131776576.1">
    <property type="nucleotide sequence ID" value="NZ_BMOB01000004.1"/>
</dbReference>
<reference evidence="3" key="1">
    <citation type="journal article" date="2014" name="Int. J. Syst. Evol. Microbiol.">
        <title>Complete genome sequence of Corynebacterium casei LMG S-19264T (=DSM 44701T), isolated from a smear-ripened cheese.</title>
        <authorList>
            <consortium name="US DOE Joint Genome Institute (JGI-PGF)"/>
            <person name="Walter F."/>
            <person name="Albersmeier A."/>
            <person name="Kalinowski J."/>
            <person name="Ruckert C."/>
        </authorList>
    </citation>
    <scope>NUCLEOTIDE SEQUENCE</scope>
    <source>
        <strain evidence="3">JCM 13919</strain>
    </source>
</reference>
<dbReference type="PROSITE" id="PS00571">
    <property type="entry name" value="AMIDASES"/>
    <property type="match status" value="1"/>
</dbReference>
<gene>
    <name evidence="3" type="primary">amiC</name>
    <name evidence="3" type="ORF">GCM10007966_11600</name>
</gene>
<sequence length="468" mass="51393">MNVREYIEQDAQSLAKLIKHNEISAEEALDCALARMEEVNPLLNAVVTDCRSWARAQLAQMNGQEPYYGVPILVKDLGYALKGVRNTEGSRFFKMNRGRENSDFIERLLTLGFVPFAMTNTPELGLSYVTEPVIFGPCRNPYDLSRTPGGSSGGSAAAVAAGIAPVATASDGGGSIRIPAACCGLFGFKPTPGLMPTGPWVEEQWSGLATNYILTRHLDDAVNLFPLLTTALNIHHGTERLPSHLTFAKLQGAFPSVPVAKPCHEALDHFTALLNDQGYCIKTITLDLDLDTIGECTLCLIAANTYAEIEQQEYALDRKATLNVLESVTWQFYEQGRTITASQLITAKNKLFQALRPLHQVLNQVDFIVSPALAQLPLPIGQLSMQDDFERFLEKNIEFSPFTSLFNQAGVPAMTIPVCYHDHLPVSVQIAAGKGMDRRLLQLAMQLKPLLPDFSEPQTPKASKFIKD</sequence>
<dbReference type="PANTHER" id="PTHR11895">
    <property type="entry name" value="TRANSAMIDASE"/>
    <property type="match status" value="1"/>
</dbReference>
<dbReference type="EMBL" id="BMOB01000004">
    <property type="protein sequence ID" value="GGI84728.1"/>
    <property type="molecule type" value="Genomic_DNA"/>
</dbReference>
<dbReference type="PANTHER" id="PTHR11895:SF7">
    <property type="entry name" value="GLUTAMYL-TRNA(GLN) AMIDOTRANSFERASE SUBUNIT A, MITOCHONDRIAL"/>
    <property type="match status" value="1"/>
</dbReference>
<evidence type="ECO:0000313" key="4">
    <source>
        <dbReference type="Proteomes" id="UP000630149"/>
    </source>
</evidence>
<dbReference type="OrthoDB" id="8872210at2"/>
<evidence type="ECO:0000313" key="3">
    <source>
        <dbReference type="EMBL" id="GGI84728.1"/>
    </source>
</evidence>
<evidence type="ECO:0000259" key="2">
    <source>
        <dbReference type="Pfam" id="PF01425"/>
    </source>
</evidence>
<dbReference type="AlphaFoldDB" id="A0A917JSG1"/>
<dbReference type="InterPro" id="IPR036928">
    <property type="entry name" value="AS_sf"/>
</dbReference>
<feature type="domain" description="Amidase" evidence="2">
    <location>
        <begin position="28"/>
        <end position="441"/>
    </location>
</feature>
<keyword evidence="4" id="KW-1185">Reference proteome</keyword>
<dbReference type="InterPro" id="IPR000120">
    <property type="entry name" value="Amidase"/>
</dbReference>
<accession>A0A917JSG1</accession>
<dbReference type="InterPro" id="IPR023631">
    <property type="entry name" value="Amidase_dom"/>
</dbReference>
<protein>
    <submittedName>
        <fullName evidence="3">Amidase</fullName>
    </submittedName>
</protein>
<comment type="similarity">
    <text evidence="1">Belongs to the amidase family.</text>
</comment>
<evidence type="ECO:0000256" key="1">
    <source>
        <dbReference type="ARBA" id="ARBA00009199"/>
    </source>
</evidence>
<dbReference type="Proteomes" id="UP000630149">
    <property type="component" value="Unassembled WGS sequence"/>
</dbReference>
<dbReference type="GO" id="GO:0003824">
    <property type="term" value="F:catalytic activity"/>
    <property type="evidence" value="ECO:0007669"/>
    <property type="project" value="InterPro"/>
</dbReference>
<name>A0A917JSG1_9GAMM</name>